<feature type="compositionally biased region" description="Low complexity" evidence="1">
    <location>
        <begin position="144"/>
        <end position="159"/>
    </location>
</feature>
<feature type="compositionally biased region" description="Low complexity" evidence="1">
    <location>
        <begin position="183"/>
        <end position="193"/>
    </location>
</feature>
<keyword evidence="4" id="KW-1185">Reference proteome</keyword>
<feature type="signal peptide" evidence="2">
    <location>
        <begin position="1"/>
        <end position="21"/>
    </location>
</feature>
<organism evidence="3 4">
    <name type="scientific">Trichomonascus ciferrii</name>
    <dbReference type="NCBI Taxonomy" id="44093"/>
    <lineage>
        <taxon>Eukaryota</taxon>
        <taxon>Fungi</taxon>
        <taxon>Dikarya</taxon>
        <taxon>Ascomycota</taxon>
        <taxon>Saccharomycotina</taxon>
        <taxon>Dipodascomycetes</taxon>
        <taxon>Dipodascales</taxon>
        <taxon>Trichomonascaceae</taxon>
        <taxon>Trichomonascus</taxon>
        <taxon>Trichomonascus ciferrii complex</taxon>
    </lineage>
</organism>
<feature type="region of interest" description="Disordered" evidence="1">
    <location>
        <begin position="315"/>
        <end position="438"/>
    </location>
</feature>
<comment type="caution">
    <text evidence="3">The sequence shown here is derived from an EMBL/GenBank/DDBJ whole genome shotgun (WGS) entry which is preliminary data.</text>
</comment>
<dbReference type="OrthoDB" id="5429002at2759"/>
<gene>
    <name evidence="3" type="ORF">TRICI_004912</name>
</gene>
<evidence type="ECO:0000256" key="2">
    <source>
        <dbReference type="SAM" id="SignalP"/>
    </source>
</evidence>
<dbReference type="VEuPathDB" id="FungiDB:TRICI_004912"/>
<feature type="compositionally biased region" description="Polar residues" evidence="1">
    <location>
        <begin position="87"/>
        <end position="103"/>
    </location>
</feature>
<feature type="compositionally biased region" description="Low complexity" evidence="1">
    <location>
        <begin position="429"/>
        <end position="438"/>
    </location>
</feature>
<feature type="region of interest" description="Disordered" evidence="1">
    <location>
        <begin position="620"/>
        <end position="667"/>
    </location>
</feature>
<feature type="region of interest" description="Disordered" evidence="1">
    <location>
        <begin position="228"/>
        <end position="253"/>
    </location>
</feature>
<sequence length="771" mass="78806">MANPIVLLAFACAFLNANTIANPLDDELGQAGDPPSPDRPTSVFLKTAAVIEQPNGGAVTVTQPGPGSPVKGNDDSKTEGGGDISTVYDTQEPTSTAVVSQKQDGGLSTVDSPEQPKSTPTSTKASSSSKASSTTAPPPPPPSTSSAKTTSKPTSSTSTRRSNNRPVRQANYKNIEPEPLPDNNKNSLKSSSSVELTGALAPTGTIQPAATIAASGDPQMAAVENGEGEFDDMMDNSGNAKIPNAPDLDLPDIPNPVNVDNFGIKNKAGSQQKKKSTTSVVYTLVSKYGEKMSIPAFLDGVPIVGPDGKPTATAHAANAVNIPTTPTVPEAESEEDLTQTFASVEISSTASPVEESSSTSVTSATTTSVDTSMPSTSASSSEGDNKYSLQGIPAGGRVPNPGEDQPPARVPDSLNIKAGDSDNEVDTPVANGGRVGNNVPVGLDETGVAIEKTSSDLTTTIIISVTDTVRVTRHGPTITSTAVAYQRGGRSQGLAKRRIPPLAENEIVDFGAAEDTVTSTKGDVSLTVQETETPSTAAVVTSQPSKVTSQPTKITDEPALQTDVQDPVSNISDTPTVPATQTQLPTGPESITVSSLLMPTGPGVNMTVLSSLTSGANLTTDTSTDGNLSTKLQTASTDSATAASTSNETKTSIPVPKPSSVQSPAIQTNPQLSEAEQQLYNMLPPLVTSQPPLVTSQPALVTTQPVAATVPAGMDSGSAAESGEGGESAVALDPVSGEKVVPYLTLYSTINNRKGTTSAHPTTVSTKIKAN</sequence>
<name>A0A642UXR5_9ASCO</name>
<proteinExistence type="predicted"/>
<evidence type="ECO:0000313" key="3">
    <source>
        <dbReference type="EMBL" id="KAA8907621.1"/>
    </source>
</evidence>
<dbReference type="Proteomes" id="UP000761534">
    <property type="component" value="Unassembled WGS sequence"/>
</dbReference>
<feature type="compositionally biased region" description="Low complexity" evidence="1">
    <location>
        <begin position="116"/>
        <end position="135"/>
    </location>
</feature>
<keyword evidence="2" id="KW-0732">Signal</keyword>
<dbReference type="AlphaFoldDB" id="A0A642UXR5"/>
<feature type="compositionally biased region" description="Polar residues" evidence="1">
    <location>
        <begin position="620"/>
        <end position="633"/>
    </location>
</feature>
<protein>
    <submittedName>
        <fullName evidence="3">Uncharacterized protein</fullName>
    </submittedName>
</protein>
<feature type="compositionally biased region" description="Low complexity" evidence="1">
    <location>
        <begin position="634"/>
        <end position="646"/>
    </location>
</feature>
<feature type="compositionally biased region" description="Low complexity" evidence="1">
    <location>
        <begin position="347"/>
        <end position="381"/>
    </location>
</feature>
<evidence type="ECO:0000256" key="1">
    <source>
        <dbReference type="SAM" id="MobiDB-lite"/>
    </source>
</evidence>
<evidence type="ECO:0000313" key="4">
    <source>
        <dbReference type="Proteomes" id="UP000761534"/>
    </source>
</evidence>
<accession>A0A642UXR5</accession>
<feature type="chain" id="PRO_5024942019" evidence="2">
    <location>
        <begin position="22"/>
        <end position="771"/>
    </location>
</feature>
<feature type="region of interest" description="Disordered" evidence="1">
    <location>
        <begin position="54"/>
        <end position="204"/>
    </location>
</feature>
<dbReference type="EMBL" id="SWFS01000376">
    <property type="protein sequence ID" value="KAA8907621.1"/>
    <property type="molecule type" value="Genomic_DNA"/>
</dbReference>
<feature type="region of interest" description="Disordered" evidence="1">
    <location>
        <begin position="565"/>
        <end position="588"/>
    </location>
</feature>
<reference evidence="3" key="1">
    <citation type="journal article" date="2019" name="G3 (Bethesda)">
        <title>Genome Assemblies of Two Rare Opportunistic Yeast Pathogens: Diutina rugosa (syn. Candida rugosa) and Trichomonascus ciferrii (syn. Candida ciferrii).</title>
        <authorList>
            <person name="Mixao V."/>
            <person name="Saus E."/>
            <person name="Hansen A.P."/>
            <person name="Lass-Florl C."/>
            <person name="Gabaldon T."/>
        </authorList>
    </citation>
    <scope>NUCLEOTIDE SEQUENCE</scope>
    <source>
        <strain evidence="3">CBS 4856</strain>
    </source>
</reference>